<dbReference type="Proteomes" id="UP000266841">
    <property type="component" value="Unassembled WGS sequence"/>
</dbReference>
<evidence type="ECO:0000313" key="2">
    <source>
        <dbReference type="EMBL" id="EJK54149.1"/>
    </source>
</evidence>
<keyword evidence="3" id="KW-1185">Reference proteome</keyword>
<proteinExistence type="predicted"/>
<feature type="compositionally biased region" description="Polar residues" evidence="1">
    <location>
        <begin position="206"/>
        <end position="215"/>
    </location>
</feature>
<dbReference type="AlphaFoldDB" id="K0RPE0"/>
<feature type="compositionally biased region" description="Basic residues" evidence="1">
    <location>
        <begin position="227"/>
        <end position="237"/>
    </location>
</feature>
<evidence type="ECO:0000256" key="1">
    <source>
        <dbReference type="SAM" id="MobiDB-lite"/>
    </source>
</evidence>
<feature type="non-terminal residue" evidence="2">
    <location>
        <position position="1"/>
    </location>
</feature>
<gene>
    <name evidence="2" type="ORF">THAOC_26288</name>
</gene>
<protein>
    <submittedName>
        <fullName evidence="2">Uncharacterized protein</fullName>
    </submittedName>
</protein>
<accession>K0RPE0</accession>
<feature type="region of interest" description="Disordered" evidence="1">
    <location>
        <begin position="1"/>
        <end position="87"/>
    </location>
</feature>
<evidence type="ECO:0000313" key="3">
    <source>
        <dbReference type="Proteomes" id="UP000266841"/>
    </source>
</evidence>
<feature type="compositionally biased region" description="Low complexity" evidence="1">
    <location>
        <begin position="61"/>
        <end position="74"/>
    </location>
</feature>
<feature type="compositionally biased region" description="Polar residues" evidence="1">
    <location>
        <begin position="265"/>
        <end position="285"/>
    </location>
</feature>
<organism evidence="2 3">
    <name type="scientific">Thalassiosira oceanica</name>
    <name type="common">Marine diatom</name>
    <dbReference type="NCBI Taxonomy" id="159749"/>
    <lineage>
        <taxon>Eukaryota</taxon>
        <taxon>Sar</taxon>
        <taxon>Stramenopiles</taxon>
        <taxon>Ochrophyta</taxon>
        <taxon>Bacillariophyta</taxon>
        <taxon>Coscinodiscophyceae</taxon>
        <taxon>Thalassiosirophycidae</taxon>
        <taxon>Thalassiosirales</taxon>
        <taxon>Thalassiosiraceae</taxon>
        <taxon>Thalassiosira</taxon>
    </lineage>
</organism>
<feature type="region of interest" description="Disordered" evidence="1">
    <location>
        <begin position="206"/>
        <end position="285"/>
    </location>
</feature>
<comment type="caution">
    <text evidence="2">The sequence shown here is derived from an EMBL/GenBank/DDBJ whole genome shotgun (WGS) entry which is preliminary data.</text>
</comment>
<reference evidence="2 3" key="1">
    <citation type="journal article" date="2012" name="Genome Biol.">
        <title>Genome and low-iron response of an oceanic diatom adapted to chronic iron limitation.</title>
        <authorList>
            <person name="Lommer M."/>
            <person name="Specht M."/>
            <person name="Roy A.S."/>
            <person name="Kraemer L."/>
            <person name="Andreson R."/>
            <person name="Gutowska M.A."/>
            <person name="Wolf J."/>
            <person name="Bergner S.V."/>
            <person name="Schilhabel M.B."/>
            <person name="Klostermeier U.C."/>
            <person name="Beiko R.G."/>
            <person name="Rosenstiel P."/>
            <person name="Hippler M."/>
            <person name="Laroche J."/>
        </authorList>
    </citation>
    <scope>NUCLEOTIDE SEQUENCE [LARGE SCALE GENOMIC DNA]</scope>
    <source>
        <strain evidence="2 3">CCMP1005</strain>
    </source>
</reference>
<name>K0RPE0_THAOC</name>
<sequence length="285" mass="30749">SLPNRQQIDGWVEHDNDAPVAHPRPGYRSRSTPGPIAVDRRRWFGRDPCNGRGIRPDRGSPRPAVLAPRPARSSTAQHDLTPPLRRYGRIGARGPSIYLGREPDAATSIPDGAADLISIISARARGGTYLHTAAGPNHGWMDPDDCMSTSSTALGILPVQPKGMGGMRSQLPCIRPNESDGTVRTQIDATRSRTDSRRWIPSARPVTTANRTGPVTSMDYATAGTRLGRRSLRRRARGSMAGGRAGRLGRRSLRPRHGDGLQDPRAQSSASLQLRGVLQSSSGVQ</sequence>
<dbReference type="EMBL" id="AGNL01036291">
    <property type="protein sequence ID" value="EJK54149.1"/>
    <property type="molecule type" value="Genomic_DNA"/>
</dbReference>